<gene>
    <name evidence="1" type="ORF">AMST5_02471</name>
</gene>
<evidence type="ECO:0000313" key="1">
    <source>
        <dbReference type="EMBL" id="CAJ0873023.1"/>
    </source>
</evidence>
<name>A0AA48M032_9ZZZZ</name>
<dbReference type="EMBL" id="OY288114">
    <property type="protein sequence ID" value="CAJ0873023.1"/>
    <property type="molecule type" value="Genomic_DNA"/>
</dbReference>
<proteinExistence type="predicted"/>
<organism evidence="1">
    <name type="scientific">freshwater sediment metagenome</name>
    <dbReference type="NCBI Taxonomy" id="556182"/>
    <lineage>
        <taxon>unclassified sequences</taxon>
        <taxon>metagenomes</taxon>
        <taxon>ecological metagenomes</taxon>
    </lineage>
</organism>
<protein>
    <submittedName>
        <fullName evidence="1">Uncharacterized protein</fullName>
    </submittedName>
</protein>
<dbReference type="AlphaFoldDB" id="A0AA48M032"/>
<reference evidence="1" key="1">
    <citation type="submission" date="2023-07" db="EMBL/GenBank/DDBJ databases">
        <authorList>
            <person name="Pelsma A.J. K."/>
        </authorList>
    </citation>
    <scope>NUCLEOTIDE SEQUENCE</scope>
</reference>
<sequence>MNTANLQLEGLYVVLATLLDAMCEKGFFRREEIEDLLKRAESALSADPDRPTEMRGANVDAICFSARFLMQAMQGASEGRDHSFARLASRVGQAKREA</sequence>
<accession>A0AA48M032</accession>